<gene>
    <name evidence="11" type="ORF">E9934_14700</name>
</gene>
<feature type="domain" description="Cation efflux protein cytoplasmic" evidence="10">
    <location>
        <begin position="223"/>
        <end position="294"/>
    </location>
</feature>
<keyword evidence="5 8" id="KW-1133">Transmembrane helix</keyword>
<comment type="subcellular location">
    <subcellularLocation>
        <location evidence="1">Membrane</location>
        <topology evidence="1">Multi-pass membrane protein</topology>
    </subcellularLocation>
</comment>
<dbReference type="Proteomes" id="UP000307087">
    <property type="component" value="Unassembled WGS sequence"/>
</dbReference>
<dbReference type="Gene3D" id="1.20.1510.10">
    <property type="entry name" value="Cation efflux protein transmembrane domain"/>
    <property type="match status" value="1"/>
</dbReference>
<protein>
    <submittedName>
        <fullName evidence="11">Cation transporter</fullName>
    </submittedName>
</protein>
<dbReference type="SUPFAM" id="SSF161111">
    <property type="entry name" value="Cation efflux protein transmembrane domain-like"/>
    <property type="match status" value="1"/>
</dbReference>
<organism evidence="11 12">
    <name type="scientific">Nocardioides caeni</name>
    <dbReference type="NCBI Taxonomy" id="574700"/>
    <lineage>
        <taxon>Bacteria</taxon>
        <taxon>Bacillati</taxon>
        <taxon>Actinomycetota</taxon>
        <taxon>Actinomycetes</taxon>
        <taxon>Propionibacteriales</taxon>
        <taxon>Nocardioidaceae</taxon>
        <taxon>Nocardioides</taxon>
    </lineage>
</organism>
<keyword evidence="3" id="KW-0813">Transport</keyword>
<evidence type="ECO:0000313" key="12">
    <source>
        <dbReference type="Proteomes" id="UP000307087"/>
    </source>
</evidence>
<dbReference type="GO" id="GO:0005886">
    <property type="term" value="C:plasma membrane"/>
    <property type="evidence" value="ECO:0007669"/>
    <property type="project" value="TreeGrafter"/>
</dbReference>
<dbReference type="NCBIfam" id="TIGR01297">
    <property type="entry name" value="CDF"/>
    <property type="match status" value="1"/>
</dbReference>
<dbReference type="InterPro" id="IPR027469">
    <property type="entry name" value="Cation_efflux_TMD_sf"/>
</dbReference>
<dbReference type="Pfam" id="PF01545">
    <property type="entry name" value="Cation_efflux"/>
    <property type="match status" value="1"/>
</dbReference>
<evidence type="ECO:0000256" key="5">
    <source>
        <dbReference type="ARBA" id="ARBA00022989"/>
    </source>
</evidence>
<dbReference type="SUPFAM" id="SSF160240">
    <property type="entry name" value="Cation efflux protein cytoplasmic domain-like"/>
    <property type="match status" value="1"/>
</dbReference>
<accession>A0A4S8N2A2</accession>
<feature type="transmembrane region" description="Helical" evidence="8">
    <location>
        <begin position="29"/>
        <end position="52"/>
    </location>
</feature>
<dbReference type="RefSeq" id="WP_136563656.1">
    <property type="nucleotide sequence ID" value="NZ_BAABLS010000006.1"/>
</dbReference>
<keyword evidence="4 8" id="KW-0812">Transmembrane</keyword>
<feature type="transmembrane region" description="Helical" evidence="8">
    <location>
        <begin position="129"/>
        <end position="147"/>
    </location>
</feature>
<dbReference type="AlphaFoldDB" id="A0A4S8N2A2"/>
<evidence type="ECO:0000256" key="1">
    <source>
        <dbReference type="ARBA" id="ARBA00004141"/>
    </source>
</evidence>
<evidence type="ECO:0000256" key="7">
    <source>
        <dbReference type="ARBA" id="ARBA00023136"/>
    </source>
</evidence>
<dbReference type="GO" id="GO:0005385">
    <property type="term" value="F:zinc ion transmembrane transporter activity"/>
    <property type="evidence" value="ECO:0007669"/>
    <property type="project" value="TreeGrafter"/>
</dbReference>
<feature type="transmembrane region" description="Helical" evidence="8">
    <location>
        <begin position="159"/>
        <end position="181"/>
    </location>
</feature>
<proteinExistence type="inferred from homology"/>
<feature type="transmembrane region" description="Helical" evidence="8">
    <location>
        <begin position="88"/>
        <end position="109"/>
    </location>
</feature>
<dbReference type="InterPro" id="IPR036837">
    <property type="entry name" value="Cation_efflux_CTD_sf"/>
</dbReference>
<comment type="caution">
    <text evidence="11">The sequence shown here is derived from an EMBL/GenBank/DDBJ whole genome shotgun (WGS) entry which is preliminary data.</text>
</comment>
<dbReference type="InterPro" id="IPR027470">
    <property type="entry name" value="Cation_efflux_CTD"/>
</dbReference>
<feature type="transmembrane region" description="Helical" evidence="8">
    <location>
        <begin position="187"/>
        <end position="207"/>
    </location>
</feature>
<keyword evidence="12" id="KW-1185">Reference proteome</keyword>
<reference evidence="11 12" key="1">
    <citation type="journal article" date="2009" name="Int. J. Syst. Evol. Microbiol.">
        <title>Nocardioides caeni sp. nov., isolated from wastewater.</title>
        <authorList>
            <person name="Yoon J.H."/>
            <person name="Kang S.J."/>
            <person name="Park S."/>
            <person name="Kim W."/>
            <person name="Oh T.K."/>
        </authorList>
    </citation>
    <scope>NUCLEOTIDE SEQUENCE [LARGE SCALE GENOMIC DNA]</scope>
    <source>
        <strain evidence="11 12">DSM 23134</strain>
    </source>
</reference>
<sequence length="306" mass="31132">MGVGHGHGHQGASPAHAGARHRWRLACSFALIAVFFVVELVTGILSGSLALISDAGHMAADVVALGAALVATKIATRADSTGRRTYGSYRAEVFASGLAVLLMLGVSAYVVLEAVRRIGAEPHVDAGPMLLVGGLGLVVNLIALLLLRAGAKDSLNVRGAYLEVVADTAGSVGVLVAGVLVSTTGDGWWDTAVAFAIGAFVAVRAVMLGREVLAVLGQHVPVGVDIDAVTGALAAVPGVCDVHDLHVWTLTSGMHVATAHLVLAEGADADAALVAGQAVLRDEHAIEHATLQVEGHRSAACDAVTW</sequence>
<dbReference type="InterPro" id="IPR058533">
    <property type="entry name" value="Cation_efflux_TM"/>
</dbReference>
<evidence type="ECO:0000256" key="8">
    <source>
        <dbReference type="SAM" id="Phobius"/>
    </source>
</evidence>
<dbReference type="PANTHER" id="PTHR11562:SF17">
    <property type="entry name" value="RE54080P-RELATED"/>
    <property type="match status" value="1"/>
</dbReference>
<keyword evidence="7 8" id="KW-0472">Membrane</keyword>
<keyword evidence="6" id="KW-0406">Ion transport</keyword>
<dbReference type="OrthoDB" id="9809646at2"/>
<evidence type="ECO:0000256" key="6">
    <source>
        <dbReference type="ARBA" id="ARBA00023065"/>
    </source>
</evidence>
<evidence type="ECO:0000256" key="3">
    <source>
        <dbReference type="ARBA" id="ARBA00022448"/>
    </source>
</evidence>
<evidence type="ECO:0000256" key="2">
    <source>
        <dbReference type="ARBA" id="ARBA00008873"/>
    </source>
</evidence>
<comment type="similarity">
    <text evidence="2">Belongs to the cation diffusion facilitator (CDF) transporter (TC 2.A.4) family. SLC30A subfamily.</text>
</comment>
<dbReference type="Pfam" id="PF16916">
    <property type="entry name" value="ZT_dimer"/>
    <property type="match status" value="1"/>
</dbReference>
<feature type="transmembrane region" description="Helical" evidence="8">
    <location>
        <begin position="58"/>
        <end position="76"/>
    </location>
</feature>
<evidence type="ECO:0000259" key="9">
    <source>
        <dbReference type="Pfam" id="PF01545"/>
    </source>
</evidence>
<evidence type="ECO:0000313" key="11">
    <source>
        <dbReference type="EMBL" id="THV10063.1"/>
    </source>
</evidence>
<dbReference type="InterPro" id="IPR050681">
    <property type="entry name" value="CDF/SLC30A"/>
</dbReference>
<feature type="domain" description="Cation efflux protein transmembrane" evidence="9">
    <location>
        <begin position="27"/>
        <end position="216"/>
    </location>
</feature>
<name>A0A4S8N2A2_9ACTN</name>
<dbReference type="EMBL" id="STGW01000011">
    <property type="protein sequence ID" value="THV10063.1"/>
    <property type="molecule type" value="Genomic_DNA"/>
</dbReference>
<dbReference type="InterPro" id="IPR002524">
    <property type="entry name" value="Cation_efflux"/>
</dbReference>
<dbReference type="PANTHER" id="PTHR11562">
    <property type="entry name" value="CATION EFFLUX PROTEIN/ ZINC TRANSPORTER"/>
    <property type="match status" value="1"/>
</dbReference>
<evidence type="ECO:0000256" key="4">
    <source>
        <dbReference type="ARBA" id="ARBA00022692"/>
    </source>
</evidence>
<evidence type="ECO:0000259" key="10">
    <source>
        <dbReference type="Pfam" id="PF16916"/>
    </source>
</evidence>